<dbReference type="Proteomes" id="UP000509478">
    <property type="component" value="Chromosome"/>
</dbReference>
<name>A0A7D5M3I0_9ARCH</name>
<reference evidence="2 3" key="1">
    <citation type="submission" date="2018-02" db="EMBL/GenBank/DDBJ databases">
        <title>Complete genome of Nitrosopumilus ureaphilus PS0.</title>
        <authorList>
            <person name="Qin W."/>
            <person name="Zheng Y."/>
            <person name="Stahl D.A."/>
        </authorList>
    </citation>
    <scope>NUCLEOTIDE SEQUENCE [LARGE SCALE GENOMIC DNA]</scope>
    <source>
        <strain evidence="2 3">PS0</strain>
    </source>
</reference>
<dbReference type="EMBL" id="CP026995">
    <property type="protein sequence ID" value="QLH06226.1"/>
    <property type="molecule type" value="Genomic_DNA"/>
</dbReference>
<evidence type="ECO:0000256" key="1">
    <source>
        <dbReference type="SAM" id="Coils"/>
    </source>
</evidence>
<sequence>MVILNFFTEKVQKYHAKKLNEALQKLKFHQELKKRLENEIKIIGDESKINLEKEIGKQNEIIAIWKKNIEKINEQLAKLKK</sequence>
<keyword evidence="1" id="KW-0175">Coiled coil</keyword>
<accession>A0A7D5M3I0</accession>
<proteinExistence type="predicted"/>
<dbReference type="GeneID" id="56067081"/>
<gene>
    <name evidence="2" type="ORF">C5F50_03390</name>
</gene>
<evidence type="ECO:0000313" key="3">
    <source>
        <dbReference type="Proteomes" id="UP000509478"/>
    </source>
</evidence>
<dbReference type="KEGG" id="nue:C5F50_03390"/>
<protein>
    <submittedName>
        <fullName evidence="2">Uncharacterized protein</fullName>
    </submittedName>
</protein>
<feature type="coiled-coil region" evidence="1">
    <location>
        <begin position="19"/>
        <end position="46"/>
    </location>
</feature>
<keyword evidence="3" id="KW-1185">Reference proteome</keyword>
<dbReference type="AlphaFoldDB" id="A0A7D5M3I0"/>
<dbReference type="RefSeq" id="WP_179372300.1">
    <property type="nucleotide sequence ID" value="NZ_CP026995.1"/>
</dbReference>
<evidence type="ECO:0000313" key="2">
    <source>
        <dbReference type="EMBL" id="QLH06226.1"/>
    </source>
</evidence>
<organism evidence="2 3">
    <name type="scientific">Nitrosopumilus ureiphilus</name>
    <dbReference type="NCBI Taxonomy" id="1470067"/>
    <lineage>
        <taxon>Archaea</taxon>
        <taxon>Nitrososphaerota</taxon>
        <taxon>Nitrososphaeria</taxon>
        <taxon>Nitrosopumilales</taxon>
        <taxon>Nitrosopumilaceae</taxon>
        <taxon>Nitrosopumilus</taxon>
    </lineage>
</organism>